<evidence type="ECO:0000256" key="6">
    <source>
        <dbReference type="ARBA" id="ARBA00023212"/>
    </source>
</evidence>
<feature type="coiled-coil region" evidence="7">
    <location>
        <begin position="567"/>
        <end position="712"/>
    </location>
</feature>
<dbReference type="EMBL" id="BAABUJ010000027">
    <property type="protein sequence ID" value="GAA5803283.1"/>
    <property type="molecule type" value="Genomic_DNA"/>
</dbReference>
<comment type="subcellular location">
    <subcellularLocation>
        <location evidence="1">Cytoplasm</location>
        <location evidence="1">Cytoskeleton</location>
    </subcellularLocation>
</comment>
<keyword evidence="11" id="KW-1185">Reference proteome</keyword>
<gene>
    <name evidence="10" type="ORF">HPULCUR_008762</name>
</gene>
<dbReference type="SUPFAM" id="SSF74924">
    <property type="entry name" value="Cap-Gly domain"/>
    <property type="match status" value="1"/>
</dbReference>
<feature type="compositionally biased region" description="Polar residues" evidence="8">
    <location>
        <begin position="263"/>
        <end position="296"/>
    </location>
</feature>
<feature type="compositionally biased region" description="Polar residues" evidence="8">
    <location>
        <begin position="115"/>
        <end position="127"/>
    </location>
</feature>
<feature type="compositionally biased region" description="Low complexity" evidence="8">
    <location>
        <begin position="313"/>
        <end position="323"/>
    </location>
</feature>
<reference evidence="10 11" key="1">
    <citation type="submission" date="2024-04" db="EMBL/GenBank/DDBJ databases">
        <title>genome sequences of Mucor flavus KT1a and Helicostylum pulchrum KT1b strains isolation_sourced from the surface of a dry-aged beef.</title>
        <authorList>
            <person name="Toyotome T."/>
            <person name="Hosono M."/>
            <person name="Torimaru M."/>
            <person name="Fukuda K."/>
            <person name="Mikami N."/>
        </authorList>
    </citation>
    <scope>NUCLEOTIDE SEQUENCE [LARGE SCALE GENOMIC DNA]</scope>
    <source>
        <strain evidence="10 11">KT1b</strain>
    </source>
</reference>
<dbReference type="PROSITE" id="PS00845">
    <property type="entry name" value="CAP_GLY_1"/>
    <property type="match status" value="1"/>
</dbReference>
<dbReference type="InterPro" id="IPR032108">
    <property type="entry name" value="CLIP1_ZNF"/>
</dbReference>
<feature type="region of interest" description="Disordered" evidence="8">
    <location>
        <begin position="18"/>
        <end position="70"/>
    </location>
</feature>
<dbReference type="Gene3D" id="2.30.30.190">
    <property type="entry name" value="CAP Gly-rich-like domain"/>
    <property type="match status" value="1"/>
</dbReference>
<accession>A0ABP9Y8U0</accession>
<evidence type="ECO:0000256" key="4">
    <source>
        <dbReference type="ARBA" id="ARBA00022737"/>
    </source>
</evidence>
<feature type="compositionally biased region" description="Basic residues" evidence="8">
    <location>
        <begin position="40"/>
        <end position="56"/>
    </location>
</feature>
<dbReference type="InterPro" id="IPR000938">
    <property type="entry name" value="CAP-Gly_domain"/>
</dbReference>
<sequence length="939" mass="107506">MSNNSRIARPLSITSILQATSTSQTNNRRGVYNISDHDKKKNKRPTSRLSKSHSMHRLADSYPSDDEEEDYDTYQQLMHRRALSRATTTPMPRPSSLIKRFSTEHHNSGVLVGSPKSSKTNNASAVKSESLTTSTTSTGNVTTSSMRRSSSLMNPVDYGGNDYTDLRIGQRVSIPSLSVFGTVRFYGETRFTNGGNWVGIELDIKGTGKNDGSIQGVRYFSCAPDSGIFILSNKVVPEKTITPRASKTTQKSTTPAAKKSMIKRNQPTPSKSARISSHSHQQPLPTRSSPSINKKSNPIVPLSKPATTKLKKSCSLSTTSSETGCHHRHNNHELPEKKKLMRASSSSKTTRNEVDELKRVSALLEQSRQEQKMLSQQMDGKEAAWERLLSAKESYALRVQEKEDELNRLRRQFEQTRLAHEQLTKLTTEKDGALSRASMSEAMEKQHIKVIERLDLRVRTLQDQNANLISSHEYKMRDNAAQIDQIRKQLAERDEATAAIERDCAELRQLNRENSRVYESSLIQCKQEYENMVSIKDAQIQRLQYIVSDFSHCLPSSPLTPIVDDTRRRLEAQLELSTQELDRERELRKTMSDDIDQLKAEIKRLHRVSVSSSSQFYSIREELDHEIKDKVRIMEEANAALETQSRIEEENERIRLTHDKTQRDLADLLKKLALMEKQQRSITNGESLIDRNRQLELENERILESQRQTEHECMRLMDELLAIEKVNDSQREVQGEDADRIYRREIEQLKLQVVRETKRYQDLENSKQVKLEQLNKELNDLESLVENKVFNETELEETLQNEKKKVRLLEAKLKEEEEKNHHHQKRVLLNNQPPMSPTSPQYSSIFHINKKRSSSATASSFSLMTSSSLDTVSDHGSNLLESVYCEICEEYGHDVMTCNAFVQMDEYNDTLPSSSFYCVNCDVFGIHPTEECPNQDETF</sequence>
<feature type="domain" description="CAP-Gly" evidence="9">
    <location>
        <begin position="195"/>
        <end position="231"/>
    </location>
</feature>
<dbReference type="PANTHER" id="PTHR18916">
    <property type="entry name" value="DYNACTIN 1-RELATED MICROTUBULE-BINDING"/>
    <property type="match status" value="1"/>
</dbReference>
<evidence type="ECO:0000256" key="1">
    <source>
        <dbReference type="ARBA" id="ARBA00004245"/>
    </source>
</evidence>
<keyword evidence="5 7" id="KW-0175">Coiled coil</keyword>
<keyword evidence="2" id="KW-0963">Cytoplasm</keyword>
<feature type="region of interest" description="Disordered" evidence="8">
    <location>
        <begin position="106"/>
        <end position="155"/>
    </location>
</feature>
<organism evidence="10 11">
    <name type="scientific">Helicostylum pulchrum</name>
    <dbReference type="NCBI Taxonomy" id="562976"/>
    <lineage>
        <taxon>Eukaryota</taxon>
        <taxon>Fungi</taxon>
        <taxon>Fungi incertae sedis</taxon>
        <taxon>Mucoromycota</taxon>
        <taxon>Mucoromycotina</taxon>
        <taxon>Mucoromycetes</taxon>
        <taxon>Mucorales</taxon>
        <taxon>Mucorineae</taxon>
        <taxon>Mucoraceae</taxon>
        <taxon>Helicostylum</taxon>
    </lineage>
</organism>
<feature type="coiled-coil region" evidence="7">
    <location>
        <begin position="357"/>
        <end position="426"/>
    </location>
</feature>
<protein>
    <recommendedName>
        <fullName evidence="9">CAP-Gly domain-containing protein</fullName>
    </recommendedName>
</protein>
<feature type="coiled-coil region" evidence="7">
    <location>
        <begin position="451"/>
        <end position="513"/>
    </location>
</feature>
<dbReference type="Proteomes" id="UP001476247">
    <property type="component" value="Unassembled WGS sequence"/>
</dbReference>
<evidence type="ECO:0000313" key="11">
    <source>
        <dbReference type="Proteomes" id="UP001476247"/>
    </source>
</evidence>
<evidence type="ECO:0000256" key="5">
    <source>
        <dbReference type="ARBA" id="ARBA00023054"/>
    </source>
</evidence>
<dbReference type="SMART" id="SM01052">
    <property type="entry name" value="CAP_GLY"/>
    <property type="match status" value="1"/>
</dbReference>
<evidence type="ECO:0000256" key="3">
    <source>
        <dbReference type="ARBA" id="ARBA00022701"/>
    </source>
</evidence>
<evidence type="ECO:0000256" key="2">
    <source>
        <dbReference type="ARBA" id="ARBA00022490"/>
    </source>
</evidence>
<feature type="region of interest" description="Disordered" evidence="8">
    <location>
        <begin position="241"/>
        <end position="355"/>
    </location>
</feature>
<keyword evidence="6" id="KW-0206">Cytoskeleton</keyword>
<dbReference type="Pfam" id="PF01302">
    <property type="entry name" value="CAP_GLY"/>
    <property type="match status" value="1"/>
</dbReference>
<evidence type="ECO:0000313" key="10">
    <source>
        <dbReference type="EMBL" id="GAA5803283.1"/>
    </source>
</evidence>
<dbReference type="InterPro" id="IPR036859">
    <property type="entry name" value="CAP-Gly_dom_sf"/>
</dbReference>
<evidence type="ECO:0000256" key="7">
    <source>
        <dbReference type="SAM" id="Coils"/>
    </source>
</evidence>
<feature type="compositionally biased region" description="Low complexity" evidence="8">
    <location>
        <begin position="128"/>
        <end position="153"/>
    </location>
</feature>
<evidence type="ECO:0000256" key="8">
    <source>
        <dbReference type="SAM" id="MobiDB-lite"/>
    </source>
</evidence>
<comment type="caution">
    <text evidence="10">The sequence shown here is derived from an EMBL/GenBank/DDBJ whole genome shotgun (WGS) entry which is preliminary data.</text>
</comment>
<feature type="coiled-coil region" evidence="7">
    <location>
        <begin position="746"/>
        <end position="826"/>
    </location>
</feature>
<feature type="compositionally biased region" description="Polar residues" evidence="8">
    <location>
        <begin position="18"/>
        <end position="28"/>
    </location>
</feature>
<keyword evidence="4" id="KW-0677">Repeat</keyword>
<evidence type="ECO:0000259" key="9">
    <source>
        <dbReference type="PROSITE" id="PS50245"/>
    </source>
</evidence>
<dbReference type="Pfam" id="PF16641">
    <property type="entry name" value="CLIP1_ZNF"/>
    <property type="match status" value="2"/>
</dbReference>
<proteinExistence type="predicted"/>
<name>A0ABP9Y8U0_9FUNG</name>
<feature type="compositionally biased region" description="Polar residues" evidence="8">
    <location>
        <begin position="243"/>
        <end position="255"/>
    </location>
</feature>
<keyword evidence="3" id="KW-0493">Microtubule</keyword>
<dbReference type="PROSITE" id="PS50245">
    <property type="entry name" value="CAP_GLY_2"/>
    <property type="match status" value="1"/>
</dbReference>